<keyword evidence="1" id="KW-0812">Transmembrane</keyword>
<evidence type="ECO:0000256" key="1">
    <source>
        <dbReference type="SAM" id="Phobius"/>
    </source>
</evidence>
<dbReference type="AlphaFoldDB" id="A0A397SCQ5"/>
<evidence type="ECO:0000313" key="3">
    <source>
        <dbReference type="Proteomes" id="UP000265703"/>
    </source>
</evidence>
<evidence type="ECO:0000313" key="2">
    <source>
        <dbReference type="EMBL" id="RIA80154.1"/>
    </source>
</evidence>
<comment type="caution">
    <text evidence="2">The sequence shown here is derived from an EMBL/GenBank/DDBJ whole genome shotgun (WGS) entry which is preliminary data.</text>
</comment>
<dbReference type="EMBL" id="QKYT01001035">
    <property type="protein sequence ID" value="RIA80154.1"/>
    <property type="molecule type" value="Genomic_DNA"/>
</dbReference>
<keyword evidence="3" id="KW-1185">Reference proteome</keyword>
<organism evidence="2 3">
    <name type="scientific">Glomus cerebriforme</name>
    <dbReference type="NCBI Taxonomy" id="658196"/>
    <lineage>
        <taxon>Eukaryota</taxon>
        <taxon>Fungi</taxon>
        <taxon>Fungi incertae sedis</taxon>
        <taxon>Mucoromycota</taxon>
        <taxon>Glomeromycotina</taxon>
        <taxon>Glomeromycetes</taxon>
        <taxon>Glomerales</taxon>
        <taxon>Glomeraceae</taxon>
        <taxon>Glomus</taxon>
    </lineage>
</organism>
<feature type="transmembrane region" description="Helical" evidence="1">
    <location>
        <begin position="38"/>
        <end position="57"/>
    </location>
</feature>
<reference evidence="2 3" key="1">
    <citation type="submission" date="2018-06" db="EMBL/GenBank/DDBJ databases">
        <title>Comparative genomics reveals the genomic features of Rhizophagus irregularis, R. cerebriforme, R. diaphanum and Gigaspora rosea, and their symbiotic lifestyle signature.</title>
        <authorList>
            <person name="Morin E."/>
            <person name="San Clemente H."/>
            <person name="Chen E.C.H."/>
            <person name="De La Providencia I."/>
            <person name="Hainaut M."/>
            <person name="Kuo A."/>
            <person name="Kohler A."/>
            <person name="Murat C."/>
            <person name="Tang N."/>
            <person name="Roy S."/>
            <person name="Loubradou J."/>
            <person name="Henrissat B."/>
            <person name="Grigoriev I.V."/>
            <person name="Corradi N."/>
            <person name="Roux C."/>
            <person name="Martin F.M."/>
        </authorList>
    </citation>
    <scope>NUCLEOTIDE SEQUENCE [LARGE SCALE GENOMIC DNA]</scope>
    <source>
        <strain evidence="2 3">DAOM 227022</strain>
    </source>
</reference>
<name>A0A397SCQ5_9GLOM</name>
<accession>A0A397SCQ5</accession>
<feature type="transmembrane region" description="Helical" evidence="1">
    <location>
        <begin position="6"/>
        <end position="26"/>
    </location>
</feature>
<keyword evidence="1" id="KW-0472">Membrane</keyword>
<sequence length="59" mass="7166">MIIKFFVSFFICNHFFFYGGVSVKEIMIKDFIFKKKMFFLMIPKICVLYYYCGMLCMCP</sequence>
<proteinExistence type="predicted"/>
<dbReference type="Proteomes" id="UP000265703">
    <property type="component" value="Unassembled WGS sequence"/>
</dbReference>
<protein>
    <submittedName>
        <fullName evidence="2">Uncharacterized protein</fullName>
    </submittedName>
</protein>
<gene>
    <name evidence="2" type="ORF">C1645_14906</name>
</gene>
<keyword evidence="1" id="KW-1133">Transmembrane helix</keyword>